<dbReference type="EMBL" id="JACHLP010000001">
    <property type="protein sequence ID" value="MBB4841754.1"/>
    <property type="molecule type" value="Genomic_DNA"/>
</dbReference>
<feature type="signal peptide" evidence="8">
    <location>
        <begin position="1"/>
        <end position="26"/>
    </location>
</feature>
<comment type="caution">
    <text evidence="10">The sequence shown here is derived from an EMBL/GenBank/DDBJ whole genome shotgun (WGS) entry which is preliminary data.</text>
</comment>
<evidence type="ECO:0000313" key="11">
    <source>
        <dbReference type="Proteomes" id="UP000562027"/>
    </source>
</evidence>
<gene>
    <name evidence="10" type="ORF">HNP55_000249</name>
</gene>
<evidence type="ECO:0000313" key="10">
    <source>
        <dbReference type="EMBL" id="MBB4841754.1"/>
    </source>
</evidence>
<feature type="domain" description="High potential iron-sulfur proteins family profile" evidence="9">
    <location>
        <begin position="27"/>
        <end position="105"/>
    </location>
</feature>
<evidence type="ECO:0000256" key="4">
    <source>
        <dbReference type="ARBA" id="ARBA00022982"/>
    </source>
</evidence>
<evidence type="ECO:0000259" key="9">
    <source>
        <dbReference type="PROSITE" id="PS51373"/>
    </source>
</evidence>
<name>A0A840L008_9BURK</name>
<keyword evidence="8" id="KW-0732">Signal</keyword>
<comment type="similarity">
    <text evidence="7">Belongs to the high-potential iron-sulfur protein (HiPIP) family.</text>
</comment>
<dbReference type="Gene3D" id="4.10.490.10">
    <property type="entry name" value="High potential iron-sulphur protein"/>
    <property type="match status" value="1"/>
</dbReference>
<evidence type="ECO:0000256" key="3">
    <source>
        <dbReference type="ARBA" id="ARBA00022723"/>
    </source>
</evidence>
<dbReference type="Proteomes" id="UP000562027">
    <property type="component" value="Unassembled WGS sequence"/>
</dbReference>
<evidence type="ECO:0000256" key="8">
    <source>
        <dbReference type="SAM" id="SignalP"/>
    </source>
</evidence>
<accession>A0A840L008</accession>
<dbReference type="RefSeq" id="WP_184295323.1">
    <property type="nucleotide sequence ID" value="NZ_JACHLP010000001.1"/>
</dbReference>
<dbReference type="AlphaFoldDB" id="A0A840L008"/>
<keyword evidence="4 7" id="KW-0249">Electron transport</keyword>
<dbReference type="Pfam" id="PF01355">
    <property type="entry name" value="HIPIP"/>
    <property type="match status" value="1"/>
</dbReference>
<keyword evidence="3 7" id="KW-0479">Metal-binding</keyword>
<evidence type="ECO:0000256" key="2">
    <source>
        <dbReference type="ARBA" id="ARBA00022485"/>
    </source>
</evidence>
<dbReference type="InterPro" id="IPR000170">
    <property type="entry name" value="High_potential_FeS_prot"/>
</dbReference>
<evidence type="ECO:0000256" key="5">
    <source>
        <dbReference type="ARBA" id="ARBA00023004"/>
    </source>
</evidence>
<protein>
    <recommendedName>
        <fullName evidence="7">High-potential iron-sulfur protein</fullName>
        <shortName evidence="7">HiPIP</shortName>
    </recommendedName>
</protein>
<keyword evidence="11" id="KW-1185">Reference proteome</keyword>
<keyword evidence="5 7" id="KW-0408">Iron</keyword>
<keyword evidence="1 7" id="KW-0813">Transport</keyword>
<sequence length="105" mass="11556">MEHSKISRRQLLIAPAALASSSLALAQNGPARVEEDSEQAQALGYRHDTLKVDAKKYPKHQAAQHCANCTFWQGKPNEPWAGCAMFGRKQIANAGWCQVWAKLPA</sequence>
<keyword evidence="2 7" id="KW-0004">4Fe-4S</keyword>
<keyword evidence="6 7" id="KW-0411">Iron-sulfur</keyword>
<dbReference type="SUPFAM" id="SSF57652">
    <property type="entry name" value="HIPIP (high potential iron protein)"/>
    <property type="match status" value="1"/>
</dbReference>
<reference evidence="10 11" key="1">
    <citation type="submission" date="2020-08" db="EMBL/GenBank/DDBJ databases">
        <title>Functional genomics of gut bacteria from endangered species of beetles.</title>
        <authorList>
            <person name="Carlos-Shanley C."/>
        </authorList>
    </citation>
    <scope>NUCLEOTIDE SEQUENCE [LARGE SCALE GENOMIC DNA]</scope>
    <source>
        <strain evidence="10 11">S00239</strain>
    </source>
</reference>
<dbReference type="GO" id="GO:0051539">
    <property type="term" value="F:4 iron, 4 sulfur cluster binding"/>
    <property type="evidence" value="ECO:0007669"/>
    <property type="project" value="UniProtKB-KW"/>
</dbReference>
<comment type="function">
    <text evidence="7">Specific class of high-redox-potential 4Fe-4S ferredoxins. Functions in anaerobic electron transport in most purple and in some other photosynthetic bacteria and in at least one genus (Paracoccus) of halophilic, denitrifying bacteria.</text>
</comment>
<dbReference type="PROSITE" id="PS51318">
    <property type="entry name" value="TAT"/>
    <property type="match status" value="1"/>
</dbReference>
<dbReference type="InterPro" id="IPR006311">
    <property type="entry name" value="TAT_signal"/>
</dbReference>
<organism evidence="10 11">
    <name type="scientific">Roseateles oligotrophus</name>
    <dbReference type="NCBI Taxonomy" id="1769250"/>
    <lineage>
        <taxon>Bacteria</taxon>
        <taxon>Pseudomonadati</taxon>
        <taxon>Pseudomonadota</taxon>
        <taxon>Betaproteobacteria</taxon>
        <taxon>Burkholderiales</taxon>
        <taxon>Sphaerotilaceae</taxon>
        <taxon>Roseateles</taxon>
    </lineage>
</organism>
<evidence type="ECO:0000256" key="6">
    <source>
        <dbReference type="ARBA" id="ARBA00023014"/>
    </source>
</evidence>
<dbReference type="GO" id="GO:0009055">
    <property type="term" value="F:electron transfer activity"/>
    <property type="evidence" value="ECO:0007669"/>
    <property type="project" value="InterPro"/>
</dbReference>
<evidence type="ECO:0000256" key="1">
    <source>
        <dbReference type="ARBA" id="ARBA00022448"/>
    </source>
</evidence>
<proteinExistence type="inferred from homology"/>
<dbReference type="PROSITE" id="PS51373">
    <property type="entry name" value="HIPIP"/>
    <property type="match status" value="1"/>
</dbReference>
<dbReference type="GO" id="GO:0046872">
    <property type="term" value="F:metal ion binding"/>
    <property type="evidence" value="ECO:0007669"/>
    <property type="project" value="UniProtKB-KW"/>
</dbReference>
<feature type="chain" id="PRO_5032270272" description="High-potential iron-sulfur protein" evidence="8">
    <location>
        <begin position="27"/>
        <end position="105"/>
    </location>
</feature>
<dbReference type="InterPro" id="IPR036369">
    <property type="entry name" value="HIPIP_sf"/>
</dbReference>
<comment type="subunit">
    <text evidence="7">Homodimer.</text>
</comment>
<evidence type="ECO:0000256" key="7">
    <source>
        <dbReference type="RuleBase" id="RU000620"/>
    </source>
</evidence>
<dbReference type="GO" id="GO:0019646">
    <property type="term" value="P:aerobic electron transport chain"/>
    <property type="evidence" value="ECO:0007669"/>
    <property type="project" value="InterPro"/>
</dbReference>